<keyword evidence="4" id="KW-0843">Virulence</keyword>
<keyword evidence="3" id="KW-0677">Repeat</keyword>
<evidence type="ECO:0000256" key="1">
    <source>
        <dbReference type="ARBA" id="ARBA00004613"/>
    </source>
</evidence>
<proteinExistence type="predicted"/>
<dbReference type="InterPro" id="IPR003284">
    <property type="entry name" value="Sal_SpvB"/>
</dbReference>
<reference evidence="7 8" key="1">
    <citation type="submission" date="2020-03" db="EMBL/GenBank/DDBJ databases">
        <title>Whole genome shotgun sequence of Phytohabitans rumicis NBRC 108638.</title>
        <authorList>
            <person name="Komaki H."/>
            <person name="Tamura T."/>
        </authorList>
    </citation>
    <scope>NUCLEOTIDE SEQUENCE [LARGE SCALE GENOMIC DNA]</scope>
    <source>
        <strain evidence="7 8">NBRC 108638</strain>
    </source>
</reference>
<comment type="subcellular location">
    <subcellularLocation>
        <location evidence="1">Secreted</location>
    </subcellularLocation>
</comment>
<dbReference type="InterPro" id="IPR022385">
    <property type="entry name" value="Rhs_assc_core"/>
</dbReference>
<dbReference type="PANTHER" id="PTHR32305">
    <property type="match status" value="1"/>
</dbReference>
<feature type="domain" description="WW" evidence="6">
    <location>
        <begin position="128"/>
        <end position="153"/>
    </location>
</feature>
<evidence type="ECO:0000313" key="7">
    <source>
        <dbReference type="EMBL" id="GFJ87002.1"/>
    </source>
</evidence>
<dbReference type="InterPro" id="IPR050708">
    <property type="entry name" value="T6SS_VgrG/RHS"/>
</dbReference>
<dbReference type="InterPro" id="IPR006530">
    <property type="entry name" value="YD"/>
</dbReference>
<protein>
    <submittedName>
        <fullName evidence="7">Type IV secretion protein Rhs</fullName>
    </submittedName>
</protein>
<keyword evidence="8" id="KW-1185">Reference proteome</keyword>
<dbReference type="InterPro" id="IPR001202">
    <property type="entry name" value="WW_dom"/>
</dbReference>
<evidence type="ECO:0000256" key="2">
    <source>
        <dbReference type="ARBA" id="ARBA00022525"/>
    </source>
</evidence>
<dbReference type="PROSITE" id="PS01159">
    <property type="entry name" value="WW_DOMAIN_1"/>
    <property type="match status" value="1"/>
</dbReference>
<keyword evidence="2" id="KW-0964">Secreted</keyword>
<feature type="region of interest" description="Disordered" evidence="5">
    <location>
        <begin position="670"/>
        <end position="692"/>
    </location>
</feature>
<dbReference type="GO" id="GO:0005737">
    <property type="term" value="C:cytoplasm"/>
    <property type="evidence" value="ECO:0007669"/>
    <property type="project" value="InterPro"/>
</dbReference>
<gene>
    <name evidence="7" type="ORF">Prum_006440</name>
</gene>
<evidence type="ECO:0000256" key="4">
    <source>
        <dbReference type="ARBA" id="ARBA00023026"/>
    </source>
</evidence>
<dbReference type="Gene3D" id="2.180.10.10">
    <property type="entry name" value="RHS repeat-associated core"/>
    <property type="match status" value="2"/>
</dbReference>
<reference evidence="7 8" key="2">
    <citation type="submission" date="2020-03" db="EMBL/GenBank/DDBJ databases">
        <authorList>
            <person name="Ichikawa N."/>
            <person name="Kimura A."/>
            <person name="Kitahashi Y."/>
            <person name="Uohara A."/>
        </authorList>
    </citation>
    <scope>NUCLEOTIDE SEQUENCE [LARGE SCALE GENOMIC DNA]</scope>
    <source>
        <strain evidence="7 8">NBRC 108638</strain>
    </source>
</reference>
<dbReference type="Proteomes" id="UP000482960">
    <property type="component" value="Unassembled WGS sequence"/>
</dbReference>
<feature type="compositionally biased region" description="Basic and acidic residues" evidence="5">
    <location>
        <begin position="681"/>
        <end position="690"/>
    </location>
</feature>
<comment type="caution">
    <text evidence="7">The sequence shown here is derived from an EMBL/GenBank/DDBJ whole genome shotgun (WGS) entry which is preliminary data.</text>
</comment>
<dbReference type="Pfam" id="PF25023">
    <property type="entry name" value="TEN_YD-shell"/>
    <property type="match status" value="1"/>
</dbReference>
<dbReference type="RefSeq" id="WP_218576978.1">
    <property type="nucleotide sequence ID" value="NZ_BLPG01000001.1"/>
</dbReference>
<dbReference type="InterPro" id="IPR031325">
    <property type="entry name" value="RHS_repeat"/>
</dbReference>
<dbReference type="PANTHER" id="PTHR32305:SF17">
    <property type="entry name" value="TRNA NUCLEASE WAPA"/>
    <property type="match status" value="1"/>
</dbReference>
<dbReference type="EMBL" id="BLPG01000001">
    <property type="protein sequence ID" value="GFJ87002.1"/>
    <property type="molecule type" value="Genomic_DNA"/>
</dbReference>
<dbReference type="CDD" id="cd20745">
    <property type="entry name" value="FIX_RhsA_AHH_HNH-like"/>
    <property type="match status" value="1"/>
</dbReference>
<dbReference type="NCBIfam" id="TIGR01643">
    <property type="entry name" value="YD_repeat_2x"/>
    <property type="match status" value="3"/>
</dbReference>
<dbReference type="NCBIfam" id="TIGR03696">
    <property type="entry name" value="Rhs_assc_core"/>
    <property type="match status" value="1"/>
</dbReference>
<organism evidence="7 8">
    <name type="scientific">Phytohabitans rumicis</name>
    <dbReference type="NCBI Taxonomy" id="1076125"/>
    <lineage>
        <taxon>Bacteria</taxon>
        <taxon>Bacillati</taxon>
        <taxon>Actinomycetota</taxon>
        <taxon>Actinomycetes</taxon>
        <taxon>Micromonosporales</taxon>
        <taxon>Micromonosporaceae</taxon>
    </lineage>
</organism>
<evidence type="ECO:0000256" key="3">
    <source>
        <dbReference type="ARBA" id="ARBA00022737"/>
    </source>
</evidence>
<dbReference type="InterPro" id="IPR056823">
    <property type="entry name" value="TEN-like_YD-shell"/>
</dbReference>
<evidence type="ECO:0000313" key="8">
    <source>
        <dbReference type="Proteomes" id="UP000482960"/>
    </source>
</evidence>
<accession>A0A6V8KPB3</accession>
<name>A0A6V8KPB3_9ACTN</name>
<feature type="region of interest" description="Disordered" evidence="5">
    <location>
        <begin position="508"/>
        <end position="527"/>
    </location>
</feature>
<evidence type="ECO:0000256" key="5">
    <source>
        <dbReference type="SAM" id="MobiDB-lite"/>
    </source>
</evidence>
<sequence length="1817" mass="193173">MVVPAAGPAGPGGLEPDLALSYASSTVDGHTSATNNQASWVGDGWDLSPGFVERVYGACADDTGGGTTPPKVGDLCWRSDNAVAAYNGGGGMLICCDGEGRWRAKSDTGARIERLTGAGNGDDDGEHWKITTTDGTQLFFGSRPEAKSTWTVPVFGDDADEPCHGATFAASHCVQAWRWNLDKVVDRNGNHIVYTYETETNSYGLNVKDTAASYVRGGTLRRIEYGVRDGQAATGRVEFAVADRCVPGSTCTLAKKENWPDVPLDHRCEAATCQDHHSPTFWSTKRLAKITTQVSRDGGFADVDSWTLDQQFPDPGDGEQAALWLKGVTHTGHVGGTASLPAVRFEGTAYPNRVYKVDGLAPLNRYRVTGVVSESGGVLSVRYADPDCKAGESMPASPETNTLRCFPMTWAKKDFAERTDHFHKYVVQSVTQSDQMGSFSEQVTEYEYVDGAAWHYDTSEFTKDDKRTWNEFRGFKTVRVRTGKPTDPSGPIGKTELRFYRGMHGDKLPAGTRTAQVRPSDGPAREDEDWLRGVHLESITYDGDTDTVVSKSIDEPWWHGPTATRGSFKAYVVRTGATEAYTALAAGGWRRTRTETSYTDRGQVTRVNDLGDTATPADDLCTHTTYAVNTNRWLLDFVSHTETVSVHCGQTPVFPRDAVRDTRVSYDGQEFGVAPTAGNATREEAAKERPATGPVYATTATSKYDAHGRVVESADAHGRASTVAYTPATGGPVTQTVAKNPLGHAVTTTLEPAWGQPVTVVDANRRKTERAYDPLGRLVEVWLPNHPKVYEDVSYEGSAKFAYLIRNDGPSVVTTTALGPNGNYTTSKEIFDGLLRPRQTQRPAVGGGRLLTDTRYDSQGRAYKTTQPYFNDATVDDDLWVAHDADVPGLTVTRFDGAGRTIGQIYQAGAFERWRTTTAYGGDRVHVTPPAGGTATTTVTDARGRAVELRQYRGGTPDGGYDATTYGHTPAGQLARVTDPAGNTWHFGYDLRGHPTTMDDPDKGPSTLAYDVAGQLTGSTDARGVTLSYAYDALGRRTSVKNGASTLAEWTYDTATKGKGQPASSTRYAGGAAYTRTVAGYTPLYQPDEISVTIPAAEQGLAGTYTTYYSYNVDGSPYGTTLPAAGDLAKETVSWAYDDQGLPLRSWGGPDGGGTTEYVTATDYTRYGEPARVQFGETGKRVWLSHYYESSTRRLERTIVDAEVPRPMQADVRYAYDPVGNITSIADAADVQCFRFDHLRRLTDAWTPAGGCETNPVQAALAGPAPYQQSFTFDAAGNRLTERRRDPSGETTREYAYSAPGAHDLTSVTSTGPAGTTTDAYEYDATGNTTRRPNQALDWDAQGRLAKVTEAGKTTEFGYDADGERLIRRDPAGRTLYLDGQELRLDKASGKKTTTRYYPHGGSVVALRTAAGVTWLAGDHQGTAQIAVDSATQQVVHRRQTPFGQARGAAVTWPGEKGFVGGTVDGSTGLTQLGARLYDPGIGRFVSVDPVMVLTDPQQMHGYAYANNSPVTFSDPTGLAPCSGPDGVGCGMDKKIQNFCGGPFCGPNGKQVSSSGSSGVPSRSGCGGRGSCAPSGGPMRTGCGGRGSCGPNGRGGVTVPAPKPPTVHDGCEVDEGALYAGETVCKGTTKPAGSGVGHLVLDGCGMIPVVGELCDGANAIWYLTEGDFANAAISGAGMVPIGGQAATGGRAGLNIADAITASVKPSKTASPEGWAVDIRVPPPPPGSTITNSIGENPIPRGANKAGDVHGNIIMVGGKVTGDVYGNVFQTGGAVINGNVYGNVIQVGGGTITGSVHGGLIVQIGIVDGLIRFGRGWF</sequence>
<dbReference type="Pfam" id="PF03534">
    <property type="entry name" value="SpvB"/>
    <property type="match status" value="1"/>
</dbReference>
<dbReference type="Pfam" id="PF05593">
    <property type="entry name" value="RHS_repeat"/>
    <property type="match status" value="2"/>
</dbReference>
<evidence type="ECO:0000259" key="6">
    <source>
        <dbReference type="PROSITE" id="PS01159"/>
    </source>
</evidence>
<dbReference type="GO" id="GO:0005576">
    <property type="term" value="C:extracellular region"/>
    <property type="evidence" value="ECO:0007669"/>
    <property type="project" value="UniProtKB-SubCell"/>
</dbReference>